<evidence type="ECO:0000256" key="8">
    <source>
        <dbReference type="ARBA" id="ARBA00022825"/>
    </source>
</evidence>
<feature type="domain" description="PDZ" evidence="10">
    <location>
        <begin position="381"/>
        <end position="466"/>
    </location>
</feature>
<evidence type="ECO:0000256" key="9">
    <source>
        <dbReference type="SAM" id="SignalP"/>
    </source>
</evidence>
<dbReference type="PROSITE" id="PS50106">
    <property type="entry name" value="PDZ"/>
    <property type="match status" value="2"/>
</dbReference>
<comment type="similarity">
    <text evidence="2">Belongs to the peptidase S1C family.</text>
</comment>
<dbReference type="SMART" id="SM00228">
    <property type="entry name" value="PDZ"/>
    <property type="match status" value="2"/>
</dbReference>
<keyword evidence="3" id="KW-0645">Protease</keyword>
<evidence type="ECO:0000256" key="7">
    <source>
        <dbReference type="ARBA" id="ARBA00022801"/>
    </source>
</evidence>
<dbReference type="InterPro" id="IPR011782">
    <property type="entry name" value="Pept_S1C_Do"/>
</dbReference>
<keyword evidence="7 11" id="KW-0378">Hydrolase</keyword>
<accession>A0ABW1KZF1</accession>
<keyword evidence="12" id="KW-1185">Reference proteome</keyword>
<organism evidence="11 12">
    <name type="scientific">Hyphococcus aureus</name>
    <dbReference type="NCBI Taxonomy" id="2666033"/>
    <lineage>
        <taxon>Bacteria</taxon>
        <taxon>Pseudomonadati</taxon>
        <taxon>Pseudomonadota</taxon>
        <taxon>Alphaproteobacteria</taxon>
        <taxon>Parvularculales</taxon>
        <taxon>Parvularculaceae</taxon>
        <taxon>Hyphococcus</taxon>
    </lineage>
</organism>
<dbReference type="EMBL" id="JBHPON010000002">
    <property type="protein sequence ID" value="MFC6036032.1"/>
    <property type="molecule type" value="Genomic_DNA"/>
</dbReference>
<evidence type="ECO:0000256" key="4">
    <source>
        <dbReference type="ARBA" id="ARBA00022729"/>
    </source>
</evidence>
<sequence length="504" mass="52995">MMTLTTQYFRKSKLRRAGILAAGVAATALTAASLGFSTADAQAPRLMAPPLAADGTLSFADLVERVSPAVVSVLVEREVDMRRNMPEGLEEFFNFRFGTPDDNDAPEDFEGGVRRMEAQGSGFFIDNEGHVVTNNHVVEDADKVQVRLANGDEVDAEVVGTDPLTDLAVLKIKPQSGQPHVEFADDVNLRVGDWVVAVGNPFGLGGTVTSGIVSAIGGQNRENQYLDFIQIDAPINRGNSGGPTFDLKGRVVGVNTAIFSPNGGSVGIGFAIPARVAKETVAQLIANGSVTRGWLGIQLQEVTTEIAAAIGLDKKGGVLVADVIDGTPAQKAGLEDGDVILGIAGADVGSANELSRRVASYSPGEKVDLKIQRNGKIRNIKVTLGQRDEDSAVADNDVPSNDNDSLAADVGLRVAELNDILRQQFRVPDNVDGVVVTAVRPGSPAEDAGLQPGVVILQLDGQAVTSGDDLRSKISNAKKDGKDAVLLRMQLGSNRQFGALSLDD</sequence>
<comment type="subcellular location">
    <subcellularLocation>
        <location evidence="1">Periplasm</location>
    </subcellularLocation>
</comment>
<evidence type="ECO:0000256" key="6">
    <source>
        <dbReference type="ARBA" id="ARBA00022764"/>
    </source>
</evidence>
<keyword evidence="8" id="KW-0720">Serine protease</keyword>
<dbReference type="PRINTS" id="PR00834">
    <property type="entry name" value="PROTEASES2C"/>
</dbReference>
<feature type="chain" id="PRO_5046753574" evidence="9">
    <location>
        <begin position="42"/>
        <end position="504"/>
    </location>
</feature>
<evidence type="ECO:0000259" key="10">
    <source>
        <dbReference type="PROSITE" id="PS50106"/>
    </source>
</evidence>
<dbReference type="NCBIfam" id="TIGR02037">
    <property type="entry name" value="degP_htrA_DO"/>
    <property type="match status" value="1"/>
</dbReference>
<dbReference type="Gene3D" id="2.40.10.120">
    <property type="match status" value="1"/>
</dbReference>
<dbReference type="PANTHER" id="PTHR22939:SF129">
    <property type="entry name" value="SERINE PROTEASE HTRA2, MITOCHONDRIAL"/>
    <property type="match status" value="1"/>
</dbReference>
<dbReference type="InterPro" id="IPR001478">
    <property type="entry name" value="PDZ"/>
</dbReference>
<keyword evidence="4 9" id="KW-0732">Signal</keyword>
<dbReference type="GO" id="GO:0016787">
    <property type="term" value="F:hydrolase activity"/>
    <property type="evidence" value="ECO:0007669"/>
    <property type="project" value="UniProtKB-KW"/>
</dbReference>
<dbReference type="EC" id="3.4.21.107" evidence="11"/>
<proteinExistence type="inferred from homology"/>
<name>A0ABW1KZF1_9PROT</name>
<dbReference type="InterPro" id="IPR009003">
    <property type="entry name" value="Peptidase_S1_PA"/>
</dbReference>
<dbReference type="Pfam" id="PF13180">
    <property type="entry name" value="PDZ_2"/>
    <property type="match status" value="1"/>
</dbReference>
<evidence type="ECO:0000313" key="11">
    <source>
        <dbReference type="EMBL" id="MFC6036032.1"/>
    </source>
</evidence>
<evidence type="ECO:0000256" key="3">
    <source>
        <dbReference type="ARBA" id="ARBA00022670"/>
    </source>
</evidence>
<dbReference type="Gene3D" id="2.30.42.10">
    <property type="match status" value="2"/>
</dbReference>
<keyword evidence="6" id="KW-0574">Periplasm</keyword>
<evidence type="ECO:0000256" key="2">
    <source>
        <dbReference type="ARBA" id="ARBA00010541"/>
    </source>
</evidence>
<gene>
    <name evidence="11" type="ORF">ACFMB1_10785</name>
</gene>
<dbReference type="SUPFAM" id="SSF50494">
    <property type="entry name" value="Trypsin-like serine proteases"/>
    <property type="match status" value="1"/>
</dbReference>
<evidence type="ECO:0000313" key="12">
    <source>
        <dbReference type="Proteomes" id="UP001596116"/>
    </source>
</evidence>
<dbReference type="InterPro" id="IPR001940">
    <property type="entry name" value="Peptidase_S1C"/>
</dbReference>
<comment type="caution">
    <text evidence="11">The sequence shown here is derived from an EMBL/GenBank/DDBJ whole genome shotgun (WGS) entry which is preliminary data.</text>
</comment>
<protein>
    <submittedName>
        <fullName evidence="11">Do family serine endopeptidase</fullName>
        <ecNumber evidence="11">3.4.21.107</ecNumber>
    </submittedName>
</protein>
<dbReference type="Pfam" id="PF17820">
    <property type="entry name" value="PDZ_6"/>
    <property type="match status" value="1"/>
</dbReference>
<dbReference type="RefSeq" id="WP_379882740.1">
    <property type="nucleotide sequence ID" value="NZ_JBHPON010000002.1"/>
</dbReference>
<evidence type="ECO:0000256" key="1">
    <source>
        <dbReference type="ARBA" id="ARBA00004418"/>
    </source>
</evidence>
<feature type="signal peptide" evidence="9">
    <location>
        <begin position="1"/>
        <end position="41"/>
    </location>
</feature>
<dbReference type="Proteomes" id="UP001596116">
    <property type="component" value="Unassembled WGS sequence"/>
</dbReference>
<keyword evidence="5" id="KW-0677">Repeat</keyword>
<dbReference type="InterPro" id="IPR041489">
    <property type="entry name" value="PDZ_6"/>
</dbReference>
<reference evidence="11 12" key="1">
    <citation type="submission" date="2024-09" db="EMBL/GenBank/DDBJ databases">
        <authorList>
            <person name="Zhang Z.-H."/>
        </authorList>
    </citation>
    <scope>NUCLEOTIDE SEQUENCE [LARGE SCALE GENOMIC DNA]</scope>
    <source>
        <strain evidence="11 12">HHTR114</strain>
    </source>
</reference>
<dbReference type="Pfam" id="PF13365">
    <property type="entry name" value="Trypsin_2"/>
    <property type="match status" value="1"/>
</dbReference>
<dbReference type="PANTHER" id="PTHR22939">
    <property type="entry name" value="SERINE PROTEASE FAMILY S1C HTRA-RELATED"/>
    <property type="match status" value="1"/>
</dbReference>
<feature type="domain" description="PDZ" evidence="10">
    <location>
        <begin position="296"/>
        <end position="375"/>
    </location>
</feature>
<dbReference type="CDD" id="cd10839">
    <property type="entry name" value="cpPDZ1_DegP-like"/>
    <property type="match status" value="1"/>
</dbReference>
<dbReference type="SUPFAM" id="SSF50156">
    <property type="entry name" value="PDZ domain-like"/>
    <property type="match status" value="2"/>
</dbReference>
<dbReference type="InterPro" id="IPR036034">
    <property type="entry name" value="PDZ_sf"/>
</dbReference>
<evidence type="ECO:0000256" key="5">
    <source>
        <dbReference type="ARBA" id="ARBA00022737"/>
    </source>
</evidence>